<protein>
    <submittedName>
        <fullName evidence="1">Uncharacterized protein</fullName>
    </submittedName>
</protein>
<dbReference type="EMBL" id="ML986609">
    <property type="protein sequence ID" value="KAF2265271.1"/>
    <property type="molecule type" value="Genomic_DNA"/>
</dbReference>
<organism evidence="1 2">
    <name type="scientific">Lojkania enalia</name>
    <dbReference type="NCBI Taxonomy" id="147567"/>
    <lineage>
        <taxon>Eukaryota</taxon>
        <taxon>Fungi</taxon>
        <taxon>Dikarya</taxon>
        <taxon>Ascomycota</taxon>
        <taxon>Pezizomycotina</taxon>
        <taxon>Dothideomycetes</taxon>
        <taxon>Pleosporomycetidae</taxon>
        <taxon>Pleosporales</taxon>
        <taxon>Pleosporales incertae sedis</taxon>
        <taxon>Lojkania</taxon>
    </lineage>
</organism>
<gene>
    <name evidence="1" type="ORF">CC78DRAFT_532572</name>
</gene>
<name>A0A9P4N8K5_9PLEO</name>
<evidence type="ECO:0000313" key="2">
    <source>
        <dbReference type="Proteomes" id="UP000800093"/>
    </source>
</evidence>
<comment type="caution">
    <text evidence="1">The sequence shown here is derived from an EMBL/GenBank/DDBJ whole genome shotgun (WGS) entry which is preliminary data.</text>
</comment>
<dbReference type="AlphaFoldDB" id="A0A9P4N8K5"/>
<dbReference type="Proteomes" id="UP000800093">
    <property type="component" value="Unassembled WGS sequence"/>
</dbReference>
<sequence length="165" mass="18410">MLSECLEQLYEHSICTYAPLSFPKDDASLPASPGRLLTIHRTRTFSLFTTLPMSHTSVSLEEGVWKAGSLSSILSNLHALGSCIRAVKLTLLNPFLSPLLPLTLLFAPQNVHVNFSPLLLLRNAQLTIVEFILPQTDVDFAIPESLHLFEVLHILVQRELQRVGR</sequence>
<reference evidence="2" key="1">
    <citation type="journal article" date="2020" name="Stud. Mycol.">
        <title>101 Dothideomycetes genomes: A test case for predicting lifestyles and emergence of pathogens.</title>
        <authorList>
            <person name="Haridas S."/>
            <person name="Albert R."/>
            <person name="Binder M."/>
            <person name="Bloem J."/>
            <person name="LaButti K."/>
            <person name="Salamov A."/>
            <person name="Andreopoulos B."/>
            <person name="Baker S."/>
            <person name="Barry K."/>
            <person name="Bills G."/>
            <person name="Bluhm B."/>
            <person name="Cannon C."/>
            <person name="Castanera R."/>
            <person name="Culley D."/>
            <person name="Daum C."/>
            <person name="Ezra D."/>
            <person name="Gonzalez J."/>
            <person name="Henrissat B."/>
            <person name="Kuo A."/>
            <person name="Liang C."/>
            <person name="Lipzen A."/>
            <person name="Lutzoni F."/>
            <person name="Magnuson J."/>
            <person name="Mondo S."/>
            <person name="Nolan M."/>
            <person name="Ohm R."/>
            <person name="Pangilinan J."/>
            <person name="Park H.-J."/>
            <person name="Ramirez L."/>
            <person name="Alfaro M."/>
            <person name="Sun H."/>
            <person name="Tritt A."/>
            <person name="Yoshinaga Y."/>
            <person name="Zwiers L.-H."/>
            <person name="Turgeon B."/>
            <person name="Goodwin S."/>
            <person name="Spatafora J."/>
            <person name="Crous P."/>
            <person name="Grigoriev I."/>
        </authorList>
    </citation>
    <scope>NUCLEOTIDE SEQUENCE [LARGE SCALE GENOMIC DNA]</scope>
    <source>
        <strain evidence="2">CBS 304.66</strain>
    </source>
</reference>
<keyword evidence="2" id="KW-1185">Reference proteome</keyword>
<accession>A0A9P4N8K5</accession>
<proteinExistence type="predicted"/>
<evidence type="ECO:0000313" key="1">
    <source>
        <dbReference type="EMBL" id="KAF2265271.1"/>
    </source>
</evidence>